<dbReference type="EMBL" id="VIKR01000003">
    <property type="protein sequence ID" value="TQV73628.1"/>
    <property type="molecule type" value="Genomic_DNA"/>
</dbReference>
<evidence type="ECO:0000256" key="1">
    <source>
        <dbReference type="ARBA" id="ARBA00001946"/>
    </source>
</evidence>
<evidence type="ECO:0000256" key="10">
    <source>
        <dbReference type="HAMAP-Rule" id="MF_00321"/>
    </source>
</evidence>
<dbReference type="GO" id="GO:0046872">
    <property type="term" value="F:metal ion binding"/>
    <property type="evidence" value="ECO:0007669"/>
    <property type="project" value="UniProtKB-KW"/>
</dbReference>
<dbReference type="HAMAP" id="MF_00321">
    <property type="entry name" value="GTPase_EngB"/>
    <property type="match status" value="1"/>
</dbReference>
<evidence type="ECO:0000313" key="13">
    <source>
        <dbReference type="EMBL" id="TQV73628.1"/>
    </source>
</evidence>
<dbReference type="CDD" id="cd01876">
    <property type="entry name" value="YihA_EngB"/>
    <property type="match status" value="1"/>
</dbReference>
<dbReference type="OrthoDB" id="9804921at2"/>
<feature type="region of interest" description="Disordered" evidence="11">
    <location>
        <begin position="207"/>
        <end position="229"/>
    </location>
</feature>
<dbReference type="GO" id="GO:0005829">
    <property type="term" value="C:cytosol"/>
    <property type="evidence" value="ECO:0007669"/>
    <property type="project" value="TreeGrafter"/>
</dbReference>
<keyword evidence="3 10" id="KW-0132">Cell division</keyword>
<organism evidence="13 14">
    <name type="scientific">Aliikangiella marina</name>
    <dbReference type="NCBI Taxonomy" id="1712262"/>
    <lineage>
        <taxon>Bacteria</taxon>
        <taxon>Pseudomonadati</taxon>
        <taxon>Pseudomonadota</taxon>
        <taxon>Gammaproteobacteria</taxon>
        <taxon>Oceanospirillales</taxon>
        <taxon>Pleioneaceae</taxon>
        <taxon>Aliikangiella</taxon>
    </lineage>
</organism>
<dbReference type="InterPro" id="IPR006073">
    <property type="entry name" value="GTP-bd"/>
</dbReference>
<dbReference type="GO" id="GO:0005525">
    <property type="term" value="F:GTP binding"/>
    <property type="evidence" value="ECO:0007669"/>
    <property type="project" value="UniProtKB-UniRule"/>
</dbReference>
<dbReference type="Pfam" id="PF01926">
    <property type="entry name" value="MMR_HSR1"/>
    <property type="match status" value="1"/>
</dbReference>
<dbReference type="Proteomes" id="UP000317839">
    <property type="component" value="Unassembled WGS sequence"/>
</dbReference>
<keyword evidence="8 10" id="KW-0717">Septation</keyword>
<evidence type="ECO:0000256" key="6">
    <source>
        <dbReference type="ARBA" id="ARBA00022842"/>
    </source>
</evidence>
<keyword evidence="5 10" id="KW-0547">Nucleotide-binding</keyword>
<keyword evidence="9 10" id="KW-0131">Cell cycle</keyword>
<comment type="caution">
    <text evidence="13">The sequence shown here is derived from an EMBL/GenBank/DDBJ whole genome shotgun (WGS) entry which is preliminary data.</text>
</comment>
<proteinExistence type="inferred from homology"/>
<protein>
    <recommendedName>
        <fullName evidence="10">Probable GTP-binding protein EngB</fullName>
    </recommendedName>
</protein>
<dbReference type="GO" id="GO:0000917">
    <property type="term" value="P:division septum assembly"/>
    <property type="evidence" value="ECO:0007669"/>
    <property type="project" value="UniProtKB-KW"/>
</dbReference>
<reference evidence="13 14" key="1">
    <citation type="submission" date="2019-06" db="EMBL/GenBank/DDBJ databases">
        <title>Draft genome of Aliikangiella marina GYP-15.</title>
        <authorList>
            <person name="Wang G."/>
        </authorList>
    </citation>
    <scope>NUCLEOTIDE SEQUENCE [LARGE SCALE GENOMIC DNA]</scope>
    <source>
        <strain evidence="13 14">GYP-15</strain>
    </source>
</reference>
<feature type="compositionally biased region" description="Polar residues" evidence="11">
    <location>
        <begin position="207"/>
        <end position="221"/>
    </location>
</feature>
<evidence type="ECO:0000256" key="11">
    <source>
        <dbReference type="SAM" id="MobiDB-lite"/>
    </source>
</evidence>
<feature type="domain" description="EngB-type G" evidence="12">
    <location>
        <begin position="28"/>
        <end position="202"/>
    </location>
</feature>
<dbReference type="PANTHER" id="PTHR11649:SF13">
    <property type="entry name" value="ENGB-TYPE G DOMAIN-CONTAINING PROTEIN"/>
    <property type="match status" value="1"/>
</dbReference>
<accession>A0A545T8X4</accession>
<dbReference type="InterPro" id="IPR005225">
    <property type="entry name" value="Small_GTP-bd"/>
</dbReference>
<keyword evidence="6" id="KW-0460">Magnesium</keyword>
<comment type="similarity">
    <text evidence="2 10">Belongs to the TRAFAC class TrmE-Era-EngA-EngB-Septin-like GTPase superfamily. EngB GTPase family.</text>
</comment>
<dbReference type="PANTHER" id="PTHR11649">
    <property type="entry name" value="MSS1/TRME-RELATED GTP-BINDING PROTEIN"/>
    <property type="match status" value="1"/>
</dbReference>
<evidence type="ECO:0000256" key="3">
    <source>
        <dbReference type="ARBA" id="ARBA00022618"/>
    </source>
</evidence>
<evidence type="ECO:0000256" key="9">
    <source>
        <dbReference type="ARBA" id="ARBA00023306"/>
    </source>
</evidence>
<dbReference type="NCBIfam" id="TIGR00231">
    <property type="entry name" value="small_GTP"/>
    <property type="match status" value="1"/>
</dbReference>
<evidence type="ECO:0000256" key="2">
    <source>
        <dbReference type="ARBA" id="ARBA00009638"/>
    </source>
</evidence>
<dbReference type="Gene3D" id="3.40.50.300">
    <property type="entry name" value="P-loop containing nucleotide triphosphate hydrolases"/>
    <property type="match status" value="1"/>
</dbReference>
<sequence>MTNQQNNPFRNARYLMGAAKLSQLPPDEGIEVAFAGRSNAGKSTALNAITDQKNLAKTSKTPGRTQLINLFRLDDHSRLTDLPGYGFARVSKDVKEQWQHTLSKYLQERLCLQGLVVIMDIRHPLKETDKQMITWAVSADIPVHVVLNKADKLKSGARKTALSSVNKHLARISTEITSQIFSATHKIGLEQMVDLLKTWYGLNEVQNDQEQGNEDSQSNKQTEIEKQPE</sequence>
<dbReference type="InterPro" id="IPR030393">
    <property type="entry name" value="G_ENGB_dom"/>
</dbReference>
<dbReference type="NCBIfam" id="TIGR03598">
    <property type="entry name" value="GTPase_YsxC"/>
    <property type="match status" value="1"/>
</dbReference>
<dbReference type="SUPFAM" id="SSF52540">
    <property type="entry name" value="P-loop containing nucleoside triphosphate hydrolases"/>
    <property type="match status" value="1"/>
</dbReference>
<comment type="cofactor">
    <cofactor evidence="1">
        <name>Mg(2+)</name>
        <dbReference type="ChEBI" id="CHEBI:18420"/>
    </cofactor>
</comment>
<keyword evidence="4" id="KW-0479">Metal-binding</keyword>
<dbReference type="RefSeq" id="WP_142942336.1">
    <property type="nucleotide sequence ID" value="NZ_VIKR01000003.1"/>
</dbReference>
<evidence type="ECO:0000259" key="12">
    <source>
        <dbReference type="PROSITE" id="PS51706"/>
    </source>
</evidence>
<keyword evidence="14" id="KW-1185">Reference proteome</keyword>
<dbReference type="InterPro" id="IPR027417">
    <property type="entry name" value="P-loop_NTPase"/>
</dbReference>
<dbReference type="InterPro" id="IPR019987">
    <property type="entry name" value="GTP-bd_ribosome_bio_YsxC"/>
</dbReference>
<comment type="function">
    <text evidence="10">Necessary for normal cell division and for the maintenance of normal septation.</text>
</comment>
<evidence type="ECO:0000256" key="8">
    <source>
        <dbReference type="ARBA" id="ARBA00023210"/>
    </source>
</evidence>
<evidence type="ECO:0000313" key="14">
    <source>
        <dbReference type="Proteomes" id="UP000317839"/>
    </source>
</evidence>
<evidence type="ECO:0000256" key="5">
    <source>
        <dbReference type="ARBA" id="ARBA00022741"/>
    </source>
</evidence>
<dbReference type="AlphaFoldDB" id="A0A545T8X4"/>
<dbReference type="FunFam" id="3.40.50.300:FF:000098">
    <property type="entry name" value="Probable GTP-binding protein EngB"/>
    <property type="match status" value="1"/>
</dbReference>
<gene>
    <name evidence="10" type="primary">engB</name>
    <name evidence="13" type="ORF">FLL45_12195</name>
</gene>
<evidence type="ECO:0000256" key="4">
    <source>
        <dbReference type="ARBA" id="ARBA00022723"/>
    </source>
</evidence>
<keyword evidence="7 10" id="KW-0342">GTP-binding</keyword>
<evidence type="ECO:0000256" key="7">
    <source>
        <dbReference type="ARBA" id="ARBA00023134"/>
    </source>
</evidence>
<name>A0A545T8X4_9GAMM</name>
<dbReference type="PROSITE" id="PS51706">
    <property type="entry name" value="G_ENGB"/>
    <property type="match status" value="1"/>
</dbReference>